<reference evidence="10" key="2">
    <citation type="submission" date="2020-09" db="EMBL/GenBank/DDBJ databases">
        <authorList>
            <person name="Sun Q."/>
            <person name="Zhou Y."/>
        </authorList>
    </citation>
    <scope>NUCLEOTIDE SEQUENCE</scope>
    <source>
        <strain evidence="10">CGMCC 1.15454</strain>
    </source>
</reference>
<dbReference type="SUPFAM" id="SSF54427">
    <property type="entry name" value="NTF2-like"/>
    <property type="match status" value="1"/>
</dbReference>
<dbReference type="PANTHER" id="PTHR30627:SF25">
    <property type="entry name" value="PENICILLIN-BINDING PROTEIN 3"/>
    <property type="match status" value="1"/>
</dbReference>
<dbReference type="InterPro" id="IPR012338">
    <property type="entry name" value="Beta-lactam/transpept-like"/>
</dbReference>
<evidence type="ECO:0000256" key="2">
    <source>
        <dbReference type="ARBA" id="ARBA00004752"/>
    </source>
</evidence>
<evidence type="ECO:0000256" key="4">
    <source>
        <dbReference type="ARBA" id="ARBA00012448"/>
    </source>
</evidence>
<evidence type="ECO:0000259" key="7">
    <source>
        <dbReference type="Pfam" id="PF00905"/>
    </source>
</evidence>
<gene>
    <name evidence="10" type="primary">pbp3</name>
    <name evidence="10" type="ORF">GCM10011409_40980</name>
</gene>
<comment type="similarity">
    <text evidence="3">Belongs to the transpeptidase family.</text>
</comment>
<sequence>MKRFWIGIIMVVFLVVIAGCSDKEKPEDALKAYLANWEDMNFEKMYQNLSQQSKKEIRKKEFVERYNDIYKGIEAKNLQIDGIVDSKNEEETKGDSVTFKYHVKMETVAGPIEFTYHATLVKEKNESDRNWFVEWKPALIFPSLEKGEKVAVETLEAARGEISDRNGSGLAINAKANVIGIVPEKLGDETADSKEKLSDLLGITTDEINQKLNASWVKPNSFVPLATLPPDEENLQPYFEIPGVAAQGKIVRTYPFGASTAHLTGYVREVTAEQLAELQEKGYAAGDIIGKTGLEKIFEEKLRGKNGGHIYIKKSDGSFKETLAKADPVSGEDIQLTIDANLQQEIYDQLKGDAGTAAAIDPKTGAVLSLISSPSYDPNAFIRGLSDEQWKEWSDNPEEPFLNRFTNRYAPGSVFKTITAAVGLKSGVTDPEKVRHIEGLRWTKDKSWGDYYVTRVHDKTSVNLRDAFVYSDNIYFAQEALEMGKDTFLTEAKAFGFEEELPIPFSIEPSKLSNDGINSEAQLADSAYGQGEVMMSALHLALAYTPFVNEGDLLSPYLLKDEGERTVWKENLIEPKTAELIKGDLIQVVEDPNGTAHGAYIPGMTIAGKSGTAEIKKNKDDKKGTENGWFIGFDTEDNELLLAMMIEDVKELGGSGYVVPKARDVFKSLQ</sequence>
<dbReference type="GO" id="GO:0009002">
    <property type="term" value="F:serine-type D-Ala-D-Ala carboxypeptidase activity"/>
    <property type="evidence" value="ECO:0007669"/>
    <property type="project" value="UniProtKB-EC"/>
</dbReference>
<evidence type="ECO:0000259" key="9">
    <source>
        <dbReference type="Pfam" id="PF05223"/>
    </source>
</evidence>
<dbReference type="InterPro" id="IPR001460">
    <property type="entry name" value="PCN-bd_Tpept"/>
</dbReference>
<dbReference type="GO" id="GO:0008658">
    <property type="term" value="F:penicillin binding"/>
    <property type="evidence" value="ECO:0007669"/>
    <property type="project" value="InterPro"/>
</dbReference>
<dbReference type="Pfam" id="PF00905">
    <property type="entry name" value="Transpeptidase"/>
    <property type="match status" value="1"/>
</dbReference>
<dbReference type="Pfam" id="PF05223">
    <property type="entry name" value="MecA_N"/>
    <property type="match status" value="1"/>
</dbReference>
<dbReference type="Proteomes" id="UP000621492">
    <property type="component" value="Unassembled WGS sequence"/>
</dbReference>
<dbReference type="Gene3D" id="3.10.450.100">
    <property type="entry name" value="NTF2-like, domain 1"/>
    <property type="match status" value="1"/>
</dbReference>
<dbReference type="Gene3D" id="3.90.1310.10">
    <property type="entry name" value="Penicillin-binding protein 2a (Domain 2)"/>
    <property type="match status" value="1"/>
</dbReference>
<dbReference type="SUPFAM" id="SSF56519">
    <property type="entry name" value="Penicillin binding protein dimerisation domain"/>
    <property type="match status" value="1"/>
</dbReference>
<feature type="domain" description="NTF2-like N-terminal transpeptidase" evidence="9">
    <location>
        <begin position="25"/>
        <end position="147"/>
    </location>
</feature>
<evidence type="ECO:0000256" key="1">
    <source>
        <dbReference type="ARBA" id="ARBA00004370"/>
    </source>
</evidence>
<evidence type="ECO:0000256" key="6">
    <source>
        <dbReference type="ARBA" id="ARBA00034000"/>
    </source>
</evidence>
<comment type="subcellular location">
    <subcellularLocation>
        <location evidence="1">Membrane</location>
    </subcellularLocation>
</comment>
<dbReference type="SUPFAM" id="SSF56601">
    <property type="entry name" value="beta-lactamase/transpeptidase-like"/>
    <property type="match status" value="1"/>
</dbReference>
<keyword evidence="11" id="KW-1185">Reference proteome</keyword>
<dbReference type="InterPro" id="IPR050515">
    <property type="entry name" value="Beta-lactam/transpept"/>
</dbReference>
<dbReference type="Pfam" id="PF03717">
    <property type="entry name" value="PBP_dimer"/>
    <property type="match status" value="1"/>
</dbReference>
<dbReference type="PROSITE" id="PS51257">
    <property type="entry name" value="PROKAR_LIPOPROTEIN"/>
    <property type="match status" value="1"/>
</dbReference>
<evidence type="ECO:0000313" key="11">
    <source>
        <dbReference type="Proteomes" id="UP000621492"/>
    </source>
</evidence>
<comment type="pathway">
    <text evidence="2">Cell wall biogenesis; peptidoglycan biosynthesis.</text>
</comment>
<dbReference type="RefSeq" id="WP_286171323.1">
    <property type="nucleotide sequence ID" value="NZ_BMJD01000054.1"/>
</dbReference>
<organism evidence="10 11">
    <name type="scientific">Lentibacillus populi</name>
    <dbReference type="NCBI Taxonomy" id="1827502"/>
    <lineage>
        <taxon>Bacteria</taxon>
        <taxon>Bacillati</taxon>
        <taxon>Bacillota</taxon>
        <taxon>Bacilli</taxon>
        <taxon>Bacillales</taxon>
        <taxon>Bacillaceae</taxon>
        <taxon>Lentibacillus</taxon>
    </lineage>
</organism>
<dbReference type="InterPro" id="IPR032710">
    <property type="entry name" value="NTF2-like_dom_sf"/>
</dbReference>
<evidence type="ECO:0000256" key="3">
    <source>
        <dbReference type="ARBA" id="ARBA00007171"/>
    </source>
</evidence>
<reference evidence="10" key="1">
    <citation type="journal article" date="2014" name="Int. J. Syst. Evol. Microbiol.">
        <title>Complete genome sequence of Corynebacterium casei LMG S-19264T (=DSM 44701T), isolated from a smear-ripened cheese.</title>
        <authorList>
            <consortium name="US DOE Joint Genome Institute (JGI-PGF)"/>
            <person name="Walter F."/>
            <person name="Albersmeier A."/>
            <person name="Kalinowski J."/>
            <person name="Ruckert C."/>
        </authorList>
    </citation>
    <scope>NUCLEOTIDE SEQUENCE</scope>
    <source>
        <strain evidence="10">CGMCC 1.15454</strain>
    </source>
</reference>
<dbReference type="GO" id="GO:0005886">
    <property type="term" value="C:plasma membrane"/>
    <property type="evidence" value="ECO:0007669"/>
    <property type="project" value="TreeGrafter"/>
</dbReference>
<comment type="caution">
    <text evidence="10">The sequence shown here is derived from an EMBL/GenBank/DDBJ whole genome shotgun (WGS) entry which is preliminary data.</text>
</comment>
<dbReference type="Gene3D" id="3.30.1390.30">
    <property type="entry name" value="Penicillin-binding protein 2a, domain 3"/>
    <property type="match status" value="1"/>
</dbReference>
<evidence type="ECO:0000313" key="10">
    <source>
        <dbReference type="EMBL" id="GGB59337.1"/>
    </source>
</evidence>
<dbReference type="GO" id="GO:0046677">
    <property type="term" value="P:response to antibiotic"/>
    <property type="evidence" value="ECO:0007669"/>
    <property type="project" value="InterPro"/>
</dbReference>
<dbReference type="GO" id="GO:0071972">
    <property type="term" value="F:peptidoglycan L,D-transpeptidase activity"/>
    <property type="evidence" value="ECO:0007669"/>
    <property type="project" value="TreeGrafter"/>
</dbReference>
<keyword evidence="5" id="KW-0472">Membrane</keyword>
<dbReference type="EMBL" id="BMJD01000054">
    <property type="protein sequence ID" value="GGB59337.1"/>
    <property type="molecule type" value="Genomic_DNA"/>
</dbReference>
<dbReference type="InterPro" id="IPR005311">
    <property type="entry name" value="PBP_dimer"/>
</dbReference>
<feature type="domain" description="Penicillin-binding protein transpeptidase" evidence="7">
    <location>
        <begin position="355"/>
        <end position="666"/>
    </location>
</feature>
<accession>A0A9W5U1Q7</accession>
<dbReference type="GO" id="GO:0071555">
    <property type="term" value="P:cell wall organization"/>
    <property type="evidence" value="ECO:0007669"/>
    <property type="project" value="TreeGrafter"/>
</dbReference>
<protein>
    <recommendedName>
        <fullName evidence="4">serine-type D-Ala-D-Ala carboxypeptidase</fullName>
        <ecNumber evidence="4">3.4.16.4</ecNumber>
    </recommendedName>
</protein>
<proteinExistence type="inferred from homology"/>
<comment type="catalytic activity">
    <reaction evidence="6">
        <text>Preferential cleavage: (Ac)2-L-Lys-D-Ala-|-D-Ala. Also transpeptidation of peptidyl-alanyl moieties that are N-acyl substituents of D-alanine.</text>
        <dbReference type="EC" id="3.4.16.4"/>
    </reaction>
</comment>
<name>A0A9W5U1Q7_9BACI</name>
<dbReference type="InterPro" id="IPR036138">
    <property type="entry name" value="PBP_dimer_sf"/>
</dbReference>
<dbReference type="EC" id="3.4.16.4" evidence="4"/>
<dbReference type="Gene3D" id="3.40.710.10">
    <property type="entry name" value="DD-peptidase/beta-lactamase superfamily"/>
    <property type="match status" value="1"/>
</dbReference>
<dbReference type="AlphaFoldDB" id="A0A9W5U1Q7"/>
<evidence type="ECO:0000256" key="5">
    <source>
        <dbReference type="ARBA" id="ARBA00023136"/>
    </source>
</evidence>
<dbReference type="PANTHER" id="PTHR30627">
    <property type="entry name" value="PEPTIDOGLYCAN D,D-TRANSPEPTIDASE"/>
    <property type="match status" value="1"/>
</dbReference>
<feature type="domain" description="Penicillin-binding protein dimerisation" evidence="8">
    <location>
        <begin position="155"/>
        <end position="322"/>
    </location>
</feature>
<evidence type="ECO:0000259" key="8">
    <source>
        <dbReference type="Pfam" id="PF03717"/>
    </source>
</evidence>
<dbReference type="InterPro" id="IPR007887">
    <property type="entry name" value="MecA_N"/>
</dbReference>